<proteinExistence type="predicted"/>
<sequence length="79" mass="9218">MFGNFLSALNQTDLQLENVTLQTGGKYYNLHVEPVPSPTQEDDPRRHRPLEDFYFPQEDLLDEISKGTLQLSFWRTDFG</sequence>
<reference evidence="1 2" key="1">
    <citation type="submission" date="2023-01" db="EMBL/GenBank/DDBJ databases">
        <title>Analysis of 21 Apiospora genomes using comparative genomics revels a genus with tremendous synthesis potential of carbohydrate active enzymes and secondary metabolites.</title>
        <authorList>
            <person name="Sorensen T."/>
        </authorList>
    </citation>
    <scope>NUCLEOTIDE SEQUENCE [LARGE SCALE GENOMIC DNA]</scope>
    <source>
        <strain evidence="1 2">CBS 135458</strain>
    </source>
</reference>
<evidence type="ECO:0000313" key="1">
    <source>
        <dbReference type="EMBL" id="KAK8043015.1"/>
    </source>
</evidence>
<dbReference type="Proteomes" id="UP001480595">
    <property type="component" value="Unassembled WGS sequence"/>
</dbReference>
<accession>A0ABR1T8T1</accession>
<evidence type="ECO:0000313" key="2">
    <source>
        <dbReference type="Proteomes" id="UP001480595"/>
    </source>
</evidence>
<dbReference type="RefSeq" id="XP_066709868.1">
    <property type="nucleotide sequence ID" value="XM_066864907.1"/>
</dbReference>
<dbReference type="PANTHER" id="PTHR32487">
    <property type="entry name" value="3-OXO-DELTA(4,5)-STEROID 5-BETA-REDUCTASE"/>
    <property type="match status" value="1"/>
</dbReference>
<dbReference type="Gene3D" id="3.40.50.720">
    <property type="entry name" value="NAD(P)-binding Rossmann-like Domain"/>
    <property type="match status" value="1"/>
</dbReference>
<name>A0ABR1T8T1_9PEZI</name>
<comment type="caution">
    <text evidence="1">The sequence shown here is derived from an EMBL/GenBank/DDBJ whole genome shotgun (WGS) entry which is preliminary data.</text>
</comment>
<dbReference type="GeneID" id="92097970"/>
<dbReference type="PANTHER" id="PTHR32487:SF0">
    <property type="entry name" value="3-OXO-DELTA(4,5)-STEROID 5-BETA-REDUCTASE"/>
    <property type="match status" value="1"/>
</dbReference>
<dbReference type="EMBL" id="JAQQWL010000013">
    <property type="protein sequence ID" value="KAK8043015.1"/>
    <property type="molecule type" value="Genomic_DNA"/>
</dbReference>
<organism evidence="1 2">
    <name type="scientific">Apiospora phragmitis</name>
    <dbReference type="NCBI Taxonomy" id="2905665"/>
    <lineage>
        <taxon>Eukaryota</taxon>
        <taxon>Fungi</taxon>
        <taxon>Dikarya</taxon>
        <taxon>Ascomycota</taxon>
        <taxon>Pezizomycotina</taxon>
        <taxon>Sordariomycetes</taxon>
        <taxon>Xylariomycetidae</taxon>
        <taxon>Amphisphaeriales</taxon>
        <taxon>Apiosporaceae</taxon>
        <taxon>Apiospora</taxon>
    </lineage>
</organism>
<gene>
    <name evidence="1" type="ORF">PG994_013498</name>
</gene>
<protein>
    <submittedName>
        <fullName evidence="1">NAD(P)-binding Rossmann-fold containing protein</fullName>
    </submittedName>
</protein>
<keyword evidence="2" id="KW-1185">Reference proteome</keyword>